<dbReference type="EMBL" id="MFEL01000010">
    <property type="protein sequence ID" value="OGE81208.1"/>
    <property type="molecule type" value="Genomic_DNA"/>
</dbReference>
<evidence type="ECO:0000259" key="3">
    <source>
        <dbReference type="Pfam" id="PF00188"/>
    </source>
</evidence>
<protein>
    <recommendedName>
        <fullName evidence="3">SCP domain-containing protein</fullName>
    </recommendedName>
</protein>
<evidence type="ECO:0000313" key="4">
    <source>
        <dbReference type="EMBL" id="OGE81208.1"/>
    </source>
</evidence>
<dbReference type="Proteomes" id="UP000178892">
    <property type="component" value="Unassembled WGS sequence"/>
</dbReference>
<dbReference type="STRING" id="1817825.A2720_01570"/>
<organism evidence="4 5">
    <name type="scientific">Candidatus Doudnabacteria bacterium RIFCSPHIGHO2_01_FULL_46_24</name>
    <dbReference type="NCBI Taxonomy" id="1817825"/>
    <lineage>
        <taxon>Bacteria</taxon>
        <taxon>Candidatus Doudnaibacteriota</taxon>
    </lineage>
</organism>
<feature type="region of interest" description="Disordered" evidence="1">
    <location>
        <begin position="182"/>
        <end position="248"/>
    </location>
</feature>
<dbReference type="PANTHER" id="PTHR31157">
    <property type="entry name" value="SCP DOMAIN-CONTAINING PROTEIN"/>
    <property type="match status" value="1"/>
</dbReference>
<sequence>MRLKYYLLANEENDYQPWILRSSALAIFCLTLWGLRILIPLSFTYASPGIDPVDLMNRINAERTNRFVPALITNQKLISAAASKAGDMIDRGYFAHVDPDGNYVWPRIEAAGYNPYLTLGENLAMDFNSAAPLMEAWMNSPTHRANIVNEKFQDQGLAVAEGLFEPGHNTITVASLFGTLLKPATPTPQPTPAPSSGPAPSPVPTPVPAPAPTTPGPQPQPALLPAKTPPPPPAPQLPLPPQPTISINPDIKLNQKFIGDNQILELDVIISGNPKTATAAIKDKKIQLLPSAIIGQYLGVLTFPAAANLSEEKLTIAADGISSQFDLNHLKEKKPTAENSVVGGPAGQETAFPIILKIVFTVFAAVYLTFLVVDSIIIHRSRIKRVNPHSSSHSLLLMLIIALNFISIWL</sequence>
<dbReference type="InterPro" id="IPR014044">
    <property type="entry name" value="CAP_dom"/>
</dbReference>
<dbReference type="Pfam" id="PF00188">
    <property type="entry name" value="CAP"/>
    <property type="match status" value="1"/>
</dbReference>
<feature type="transmembrane region" description="Helical" evidence="2">
    <location>
        <begin position="390"/>
        <end position="409"/>
    </location>
</feature>
<reference evidence="4 5" key="1">
    <citation type="journal article" date="2016" name="Nat. Commun.">
        <title>Thousands of microbial genomes shed light on interconnected biogeochemical processes in an aquifer system.</title>
        <authorList>
            <person name="Anantharaman K."/>
            <person name="Brown C.T."/>
            <person name="Hug L.A."/>
            <person name="Sharon I."/>
            <person name="Castelle C.J."/>
            <person name="Probst A.J."/>
            <person name="Thomas B.C."/>
            <person name="Singh A."/>
            <person name="Wilkins M.J."/>
            <person name="Karaoz U."/>
            <person name="Brodie E.L."/>
            <person name="Williams K.H."/>
            <person name="Hubbard S.S."/>
            <person name="Banfield J.F."/>
        </authorList>
    </citation>
    <scope>NUCLEOTIDE SEQUENCE [LARGE SCALE GENOMIC DNA]</scope>
</reference>
<keyword evidence="2" id="KW-0472">Membrane</keyword>
<dbReference type="SUPFAM" id="SSF55797">
    <property type="entry name" value="PR-1-like"/>
    <property type="match status" value="1"/>
</dbReference>
<accession>A0A1F5NU86</accession>
<evidence type="ECO:0000313" key="5">
    <source>
        <dbReference type="Proteomes" id="UP000178892"/>
    </source>
</evidence>
<dbReference type="AlphaFoldDB" id="A0A1F5NU86"/>
<feature type="domain" description="SCP" evidence="3">
    <location>
        <begin position="57"/>
        <end position="161"/>
    </location>
</feature>
<keyword evidence="2" id="KW-0812">Transmembrane</keyword>
<evidence type="ECO:0000256" key="1">
    <source>
        <dbReference type="SAM" id="MobiDB-lite"/>
    </source>
</evidence>
<dbReference type="Gene3D" id="3.40.33.10">
    <property type="entry name" value="CAP"/>
    <property type="match status" value="1"/>
</dbReference>
<name>A0A1F5NU86_9BACT</name>
<feature type="transmembrane region" description="Helical" evidence="2">
    <location>
        <begin position="354"/>
        <end position="378"/>
    </location>
</feature>
<dbReference type="InterPro" id="IPR035940">
    <property type="entry name" value="CAP_sf"/>
</dbReference>
<proteinExistence type="predicted"/>
<dbReference type="CDD" id="cd05379">
    <property type="entry name" value="CAP_bacterial"/>
    <property type="match status" value="1"/>
</dbReference>
<evidence type="ECO:0000256" key="2">
    <source>
        <dbReference type="SAM" id="Phobius"/>
    </source>
</evidence>
<dbReference type="PANTHER" id="PTHR31157:SF1">
    <property type="entry name" value="SCP DOMAIN-CONTAINING PROTEIN"/>
    <property type="match status" value="1"/>
</dbReference>
<comment type="caution">
    <text evidence="4">The sequence shown here is derived from an EMBL/GenBank/DDBJ whole genome shotgun (WGS) entry which is preliminary data.</text>
</comment>
<feature type="compositionally biased region" description="Pro residues" evidence="1">
    <location>
        <begin position="185"/>
        <end position="243"/>
    </location>
</feature>
<keyword evidence="2" id="KW-1133">Transmembrane helix</keyword>
<gene>
    <name evidence="4" type="ORF">A2720_01570</name>
</gene>